<gene>
    <name evidence="2" type="ORF">CJ231_08330</name>
</gene>
<comment type="caution">
    <text evidence="2">The sequence shown here is derived from an EMBL/GenBank/DDBJ whole genome shotgun (WGS) entry which is preliminary data.</text>
</comment>
<organism evidence="2 3">
    <name type="scientific">Hoylesella buccalis</name>
    <dbReference type="NCBI Taxonomy" id="28127"/>
    <lineage>
        <taxon>Bacteria</taxon>
        <taxon>Pseudomonadati</taxon>
        <taxon>Bacteroidota</taxon>
        <taxon>Bacteroidia</taxon>
        <taxon>Bacteroidales</taxon>
        <taxon>Prevotellaceae</taxon>
        <taxon>Hoylesella</taxon>
    </lineage>
</organism>
<keyword evidence="1" id="KW-0812">Transmembrane</keyword>
<name>A0A2N6QQ79_9BACT</name>
<evidence type="ECO:0000313" key="3">
    <source>
        <dbReference type="Proteomes" id="UP000235564"/>
    </source>
</evidence>
<keyword evidence="1" id="KW-1133">Transmembrane helix</keyword>
<accession>A0A2N6QQ79</accession>
<evidence type="ECO:0000313" key="2">
    <source>
        <dbReference type="EMBL" id="PMC23893.1"/>
    </source>
</evidence>
<dbReference type="EMBL" id="PNGJ01000006">
    <property type="protein sequence ID" value="PMC23893.1"/>
    <property type="molecule type" value="Genomic_DNA"/>
</dbReference>
<feature type="transmembrane region" description="Helical" evidence="1">
    <location>
        <begin position="28"/>
        <end position="50"/>
    </location>
</feature>
<keyword evidence="1" id="KW-0472">Membrane</keyword>
<dbReference type="Proteomes" id="UP000235564">
    <property type="component" value="Unassembled WGS sequence"/>
</dbReference>
<dbReference type="AlphaFoldDB" id="A0A2N6QQ79"/>
<reference evidence="2 3" key="1">
    <citation type="submission" date="2017-09" db="EMBL/GenBank/DDBJ databases">
        <title>Bacterial strain isolated from the female urinary microbiota.</title>
        <authorList>
            <person name="Thomas-White K."/>
            <person name="Kumar N."/>
            <person name="Forster S."/>
            <person name="Putonti C."/>
            <person name="Lawley T."/>
            <person name="Wolfe A.J."/>
        </authorList>
    </citation>
    <scope>NUCLEOTIDE SEQUENCE [LARGE SCALE GENOMIC DNA]</scope>
    <source>
        <strain evidence="2 3">UMB0536</strain>
    </source>
</reference>
<protein>
    <submittedName>
        <fullName evidence="2">Uncharacterized protein</fullName>
    </submittedName>
</protein>
<evidence type="ECO:0000256" key="1">
    <source>
        <dbReference type="SAM" id="Phobius"/>
    </source>
</evidence>
<sequence>MQINGQKDGFNGEKALFLVKNAIFLTKQSPICILFAYHFFLFYQFADAVFGAKIGKKSQRNGHRYPRCRNEIKCVNGS</sequence>
<proteinExistence type="predicted"/>